<dbReference type="AlphaFoldDB" id="A0A4U2Z1Z4"/>
<dbReference type="EMBL" id="SZPU01000056">
    <property type="protein sequence ID" value="TKI66661.1"/>
    <property type="molecule type" value="Genomic_DNA"/>
</dbReference>
<comment type="caution">
    <text evidence="1">The sequence shown here is derived from an EMBL/GenBank/DDBJ whole genome shotgun (WGS) entry which is preliminary data.</text>
</comment>
<keyword evidence="2" id="KW-1185">Reference proteome</keyword>
<evidence type="ECO:0000313" key="2">
    <source>
        <dbReference type="Proteomes" id="UP000308744"/>
    </source>
</evidence>
<evidence type="ECO:0000313" key="1">
    <source>
        <dbReference type="EMBL" id="TKI66661.1"/>
    </source>
</evidence>
<proteinExistence type="predicted"/>
<dbReference type="RefSeq" id="WP_107896590.1">
    <property type="nucleotide sequence ID" value="NZ_PYWM01000022.1"/>
</dbReference>
<sequence length="89" mass="10133">MDKRMTELLELASKVPQIVHSLGIKSVINLTVNELYGVEVQVLNTNELLNLNWELASYNRIVAEVEGIKFTTCLTEFEKDHLFIQEAIA</sequence>
<gene>
    <name evidence="1" type="ORF">FC756_14645</name>
</gene>
<organism evidence="1 2">
    <name type="scientific">Lysinibacillus mangiferihumi</name>
    <dbReference type="NCBI Taxonomy" id="1130819"/>
    <lineage>
        <taxon>Bacteria</taxon>
        <taxon>Bacillati</taxon>
        <taxon>Bacillota</taxon>
        <taxon>Bacilli</taxon>
        <taxon>Bacillales</taxon>
        <taxon>Bacillaceae</taxon>
        <taxon>Lysinibacillus</taxon>
    </lineage>
</organism>
<dbReference type="Proteomes" id="UP000308744">
    <property type="component" value="Unassembled WGS sequence"/>
</dbReference>
<accession>A0A4U2Z1Z4</accession>
<name>A0A4U2Z1Z4_9BACI</name>
<reference evidence="1 2" key="1">
    <citation type="submission" date="2019-04" db="EMBL/GenBank/DDBJ databases">
        <title>Lysinibacillus genome sequencing.</title>
        <authorList>
            <person name="Dunlap C."/>
        </authorList>
    </citation>
    <scope>NUCLEOTIDE SEQUENCE [LARGE SCALE GENOMIC DNA]</scope>
    <source>
        <strain evidence="1 2">CCTCC AB 2010389</strain>
    </source>
</reference>
<protein>
    <submittedName>
        <fullName evidence="1">Uncharacterized protein</fullName>
    </submittedName>
</protein>